<protein>
    <submittedName>
        <fullName evidence="7">DMT family transporter</fullName>
    </submittedName>
</protein>
<gene>
    <name evidence="7" type="ORF">PL336_09975</name>
</gene>
<keyword evidence="4 5" id="KW-0472">Membrane</keyword>
<dbReference type="GO" id="GO:0016020">
    <property type="term" value="C:membrane"/>
    <property type="evidence" value="ECO:0007669"/>
    <property type="project" value="UniProtKB-SubCell"/>
</dbReference>
<feature type="domain" description="EamA" evidence="6">
    <location>
        <begin position="18"/>
        <end position="141"/>
    </location>
</feature>
<dbReference type="PANTHER" id="PTHR32322">
    <property type="entry name" value="INNER MEMBRANE TRANSPORTER"/>
    <property type="match status" value="1"/>
</dbReference>
<feature type="transmembrane region" description="Helical" evidence="5">
    <location>
        <begin position="187"/>
        <end position="206"/>
    </location>
</feature>
<accession>A0AAX3LMA3</accession>
<sequence>MITQKTIPPRAWIEMGCLALLWGASFVAVRVALDEIGPLTSVAHRVFWAMLVLWAAVATMRLPLPRDPRIWAAFLLMGLLNNVIPFSLMAWGQLHIPSGLTSILNAATAIFGVLAAAIFLADERITPRKAIGVCLGFAGVSTAIGLENLTNFDLGSLAQLAVLGGAMSYAMAGVCARKLLPGQPPQLAAAGMLTGATLIMLPLAWVAEGPLTLNLAPATLMAIAYYALAATALAYLLYYRVLGMAGSSNLMLVTLLVAPVAILLGAWLRDETLRPAAYGGFALLALGLLVLDGRIWRLVKHWGSQGKRST</sequence>
<feature type="transmembrane region" description="Helical" evidence="5">
    <location>
        <begin position="12"/>
        <end position="33"/>
    </location>
</feature>
<feature type="transmembrane region" description="Helical" evidence="5">
    <location>
        <begin position="45"/>
        <end position="64"/>
    </location>
</feature>
<feature type="transmembrane region" description="Helical" evidence="5">
    <location>
        <begin position="250"/>
        <end position="269"/>
    </location>
</feature>
<dbReference type="AlphaFoldDB" id="A0AAX3LMA3"/>
<feature type="domain" description="EamA" evidence="6">
    <location>
        <begin position="158"/>
        <end position="290"/>
    </location>
</feature>
<name>A0AAX3LMA3_9RHOB</name>
<dbReference type="SUPFAM" id="SSF103481">
    <property type="entry name" value="Multidrug resistance efflux transporter EmrE"/>
    <property type="match status" value="2"/>
</dbReference>
<reference evidence="7" key="1">
    <citation type="submission" date="2023-01" db="EMBL/GenBank/DDBJ databases">
        <title>Comparative genomic analysis of cold water coral derived Sulfitobacter faviae: insights into their metabolism and habitat adaptation.</title>
        <authorList>
            <person name="Guo Y."/>
            <person name="Lin S."/>
            <person name="Huang Z."/>
            <person name="Tang K."/>
            <person name="Wang X."/>
        </authorList>
    </citation>
    <scope>NUCLEOTIDE SEQUENCE</scope>
    <source>
        <strain evidence="7">SCSIO W_1865</strain>
    </source>
</reference>
<dbReference type="InterPro" id="IPR037185">
    <property type="entry name" value="EmrE-like"/>
</dbReference>
<dbReference type="RefSeq" id="WP_271687417.1">
    <property type="nucleotide sequence ID" value="NZ_CP116423.1"/>
</dbReference>
<dbReference type="Pfam" id="PF00892">
    <property type="entry name" value="EamA"/>
    <property type="match status" value="2"/>
</dbReference>
<keyword evidence="2 5" id="KW-0812">Transmembrane</keyword>
<feature type="transmembrane region" description="Helical" evidence="5">
    <location>
        <begin position="103"/>
        <end position="121"/>
    </location>
</feature>
<dbReference type="EMBL" id="CP116423">
    <property type="protein sequence ID" value="WCE69130.1"/>
    <property type="molecule type" value="Genomic_DNA"/>
</dbReference>
<comment type="subcellular location">
    <subcellularLocation>
        <location evidence="1">Membrane</location>
        <topology evidence="1">Multi-pass membrane protein</topology>
    </subcellularLocation>
</comment>
<evidence type="ECO:0000259" key="6">
    <source>
        <dbReference type="Pfam" id="PF00892"/>
    </source>
</evidence>
<feature type="transmembrane region" description="Helical" evidence="5">
    <location>
        <begin position="275"/>
        <end position="291"/>
    </location>
</feature>
<feature type="transmembrane region" description="Helical" evidence="5">
    <location>
        <begin position="130"/>
        <end position="150"/>
    </location>
</feature>
<dbReference type="PANTHER" id="PTHR32322:SF9">
    <property type="entry name" value="AMINO-ACID METABOLITE EFFLUX PUMP-RELATED"/>
    <property type="match status" value="1"/>
</dbReference>
<organism evidence="7 8">
    <name type="scientific">Sulfitobacter faviae</name>
    <dbReference type="NCBI Taxonomy" id="1775881"/>
    <lineage>
        <taxon>Bacteria</taxon>
        <taxon>Pseudomonadati</taxon>
        <taxon>Pseudomonadota</taxon>
        <taxon>Alphaproteobacteria</taxon>
        <taxon>Rhodobacterales</taxon>
        <taxon>Roseobacteraceae</taxon>
        <taxon>Sulfitobacter</taxon>
    </lineage>
</organism>
<dbReference type="InterPro" id="IPR000620">
    <property type="entry name" value="EamA_dom"/>
</dbReference>
<evidence type="ECO:0000256" key="4">
    <source>
        <dbReference type="ARBA" id="ARBA00023136"/>
    </source>
</evidence>
<feature type="transmembrane region" description="Helical" evidence="5">
    <location>
        <begin position="218"/>
        <end position="238"/>
    </location>
</feature>
<proteinExistence type="predicted"/>
<keyword evidence="3 5" id="KW-1133">Transmembrane helix</keyword>
<dbReference type="InterPro" id="IPR050638">
    <property type="entry name" value="AA-Vitamin_Transporters"/>
</dbReference>
<feature type="transmembrane region" description="Helical" evidence="5">
    <location>
        <begin position="71"/>
        <end position="91"/>
    </location>
</feature>
<dbReference type="Proteomes" id="UP001210770">
    <property type="component" value="Chromosome"/>
</dbReference>
<evidence type="ECO:0000313" key="7">
    <source>
        <dbReference type="EMBL" id="WCE69130.1"/>
    </source>
</evidence>
<evidence type="ECO:0000256" key="3">
    <source>
        <dbReference type="ARBA" id="ARBA00022989"/>
    </source>
</evidence>
<evidence type="ECO:0000313" key="8">
    <source>
        <dbReference type="Proteomes" id="UP001210770"/>
    </source>
</evidence>
<feature type="transmembrane region" description="Helical" evidence="5">
    <location>
        <begin position="156"/>
        <end position="175"/>
    </location>
</feature>
<evidence type="ECO:0000256" key="1">
    <source>
        <dbReference type="ARBA" id="ARBA00004141"/>
    </source>
</evidence>
<evidence type="ECO:0000256" key="2">
    <source>
        <dbReference type="ARBA" id="ARBA00022692"/>
    </source>
</evidence>
<evidence type="ECO:0000256" key="5">
    <source>
        <dbReference type="SAM" id="Phobius"/>
    </source>
</evidence>